<evidence type="ECO:0000313" key="3">
    <source>
        <dbReference type="Proteomes" id="UP000800041"/>
    </source>
</evidence>
<accession>A0A6G1GM78</accession>
<name>A0A6G1GM78_9PEZI</name>
<dbReference type="EMBL" id="ML977189">
    <property type="protein sequence ID" value="KAF1982031.1"/>
    <property type="molecule type" value="Genomic_DNA"/>
</dbReference>
<evidence type="ECO:0008006" key="4">
    <source>
        <dbReference type="Google" id="ProtNLM"/>
    </source>
</evidence>
<protein>
    <recommendedName>
        <fullName evidence="4">Aminoglycoside phosphotransferase domain-containing protein</fullName>
    </recommendedName>
</protein>
<dbReference type="AlphaFoldDB" id="A0A6G1GM78"/>
<dbReference type="InterPro" id="IPR051678">
    <property type="entry name" value="AGP_Transferase"/>
</dbReference>
<organism evidence="2 3">
    <name type="scientific">Aulographum hederae CBS 113979</name>
    <dbReference type="NCBI Taxonomy" id="1176131"/>
    <lineage>
        <taxon>Eukaryota</taxon>
        <taxon>Fungi</taxon>
        <taxon>Dikarya</taxon>
        <taxon>Ascomycota</taxon>
        <taxon>Pezizomycotina</taxon>
        <taxon>Dothideomycetes</taxon>
        <taxon>Pleosporomycetidae</taxon>
        <taxon>Aulographales</taxon>
        <taxon>Aulographaceae</taxon>
    </lineage>
</organism>
<evidence type="ECO:0000256" key="1">
    <source>
        <dbReference type="SAM" id="MobiDB-lite"/>
    </source>
</evidence>
<dbReference type="PANTHER" id="PTHR21310">
    <property type="entry name" value="AMINOGLYCOSIDE PHOSPHOTRANSFERASE-RELATED-RELATED"/>
    <property type="match status" value="1"/>
</dbReference>
<dbReference type="Proteomes" id="UP000800041">
    <property type="component" value="Unassembled WGS sequence"/>
</dbReference>
<dbReference type="PANTHER" id="PTHR21310:SF59">
    <property type="entry name" value="AMINOGLYCOSIDE PHOSPHOTRANSFERASE DOMAIN-CONTAINING PROTEIN"/>
    <property type="match status" value="1"/>
</dbReference>
<feature type="region of interest" description="Disordered" evidence="1">
    <location>
        <begin position="1"/>
        <end position="29"/>
    </location>
</feature>
<sequence length="350" mass="37763">MSLSPSTSSSSYAYSSPYPSTAPTPTVSSSELTNIQKLIRHVFRSARLTCTHVLPLPLQQGIHKSYHLTLSNGASIILKRAPSSSTRLLRGESRHLDSESQVLNLLTTNTQVPVPARLAASHTRDNPLGSPYLLVSSLTGTPLSQLAPSLSHAERVRIDQSLGAYIRATSALTAATFGPTHLVLAGSGSPSWRAAFLALLEAALRDAEDMLVSVPYSVIRHWIHAHAALLDEVTTSRLVGIDVGREAEVLVDEASRIVVGLRGWGRCVWGDVMMAGVFAEQGQGRGEGFWEGYFGGDASGRAHGDARRILMYTVYRSLVEVVAAAYRPQQGGEELEARRTLNWALNQLAS</sequence>
<evidence type="ECO:0000313" key="2">
    <source>
        <dbReference type="EMBL" id="KAF1982031.1"/>
    </source>
</evidence>
<keyword evidence="3" id="KW-1185">Reference proteome</keyword>
<proteinExistence type="predicted"/>
<dbReference type="OrthoDB" id="5210591at2759"/>
<reference evidence="2" key="1">
    <citation type="journal article" date="2020" name="Stud. Mycol.">
        <title>101 Dothideomycetes genomes: a test case for predicting lifestyles and emergence of pathogens.</title>
        <authorList>
            <person name="Haridas S."/>
            <person name="Albert R."/>
            <person name="Binder M."/>
            <person name="Bloem J."/>
            <person name="Labutti K."/>
            <person name="Salamov A."/>
            <person name="Andreopoulos B."/>
            <person name="Baker S."/>
            <person name="Barry K."/>
            <person name="Bills G."/>
            <person name="Bluhm B."/>
            <person name="Cannon C."/>
            <person name="Castanera R."/>
            <person name="Culley D."/>
            <person name="Daum C."/>
            <person name="Ezra D."/>
            <person name="Gonzalez J."/>
            <person name="Henrissat B."/>
            <person name="Kuo A."/>
            <person name="Liang C."/>
            <person name="Lipzen A."/>
            <person name="Lutzoni F."/>
            <person name="Magnuson J."/>
            <person name="Mondo S."/>
            <person name="Nolan M."/>
            <person name="Ohm R."/>
            <person name="Pangilinan J."/>
            <person name="Park H.-J."/>
            <person name="Ramirez L."/>
            <person name="Alfaro M."/>
            <person name="Sun H."/>
            <person name="Tritt A."/>
            <person name="Yoshinaga Y."/>
            <person name="Zwiers L.-H."/>
            <person name="Turgeon B."/>
            <person name="Goodwin S."/>
            <person name="Spatafora J."/>
            <person name="Crous P."/>
            <person name="Grigoriev I."/>
        </authorList>
    </citation>
    <scope>NUCLEOTIDE SEQUENCE</scope>
    <source>
        <strain evidence="2">CBS 113979</strain>
    </source>
</reference>
<dbReference type="InterPro" id="IPR011009">
    <property type="entry name" value="Kinase-like_dom_sf"/>
</dbReference>
<gene>
    <name evidence="2" type="ORF">K402DRAFT_341123</name>
</gene>
<dbReference type="SUPFAM" id="SSF56112">
    <property type="entry name" value="Protein kinase-like (PK-like)"/>
    <property type="match status" value="1"/>
</dbReference>